<dbReference type="InterPro" id="IPR036388">
    <property type="entry name" value="WH-like_DNA-bd_sf"/>
</dbReference>
<dbReference type="PANTHER" id="PTHR30126">
    <property type="entry name" value="HTH-TYPE TRANSCRIPTIONAL REGULATOR"/>
    <property type="match status" value="1"/>
</dbReference>
<dbReference type="GO" id="GO:0003700">
    <property type="term" value="F:DNA-binding transcription factor activity"/>
    <property type="evidence" value="ECO:0007669"/>
    <property type="project" value="InterPro"/>
</dbReference>
<sequence>MKPHISLKQLKVFVAVTQHQTLTAASDTLFLSKAAVSMSLSELEKQIGHALFDRVNNRLVINQEGQKLLPLADELLSRSRDIESLFGDEQSYRGVLRIGASDTVGNQVAPFLLSDFRDEHQHKSQQLFISNTALICQKLIDYQLDIGLVEGKTLHPELDSYPFSEDEMCIVVSPKHPLAKKSCVTLEDLENSDWILREPGSGTREFFLRTVAPRIEIWHEAFELNTTEAIINSVSANLGLACLSTLATQSAIDDGRLVPISVSLDMKRRFWLLVHKEKYQSPLLERFILFCQQWRATTIAKKTRRNTSRN</sequence>
<dbReference type="CDD" id="cd08420">
    <property type="entry name" value="PBP2_CysL_like"/>
    <property type="match status" value="1"/>
</dbReference>
<evidence type="ECO:0000259" key="5">
    <source>
        <dbReference type="PROSITE" id="PS50931"/>
    </source>
</evidence>
<dbReference type="Pfam" id="PF00126">
    <property type="entry name" value="HTH_1"/>
    <property type="match status" value="1"/>
</dbReference>
<evidence type="ECO:0000256" key="1">
    <source>
        <dbReference type="ARBA" id="ARBA00009437"/>
    </source>
</evidence>
<keyword evidence="4" id="KW-0804">Transcription</keyword>
<evidence type="ECO:0000313" key="6">
    <source>
        <dbReference type="EMBL" id="XCD15428.1"/>
    </source>
</evidence>
<gene>
    <name evidence="6" type="ORF">PG915_12675</name>
</gene>
<dbReference type="EMBL" id="CP115920">
    <property type="protein sequence ID" value="XCD15428.1"/>
    <property type="molecule type" value="Genomic_DNA"/>
</dbReference>
<organism evidence="6">
    <name type="scientific">Vibrio chaetopteri</name>
    <dbReference type="NCBI Taxonomy" id="3016528"/>
    <lineage>
        <taxon>Bacteria</taxon>
        <taxon>Pseudomonadati</taxon>
        <taxon>Pseudomonadota</taxon>
        <taxon>Gammaproteobacteria</taxon>
        <taxon>Vibrionales</taxon>
        <taxon>Vibrionaceae</taxon>
        <taxon>Vibrio</taxon>
    </lineage>
</organism>
<dbReference type="PANTHER" id="PTHR30126:SF94">
    <property type="entry name" value="LYSR FAMILY TRANSCRIPTIONAL REGULATOR"/>
    <property type="match status" value="1"/>
</dbReference>
<dbReference type="Pfam" id="PF03466">
    <property type="entry name" value="LysR_substrate"/>
    <property type="match status" value="1"/>
</dbReference>
<reference evidence="6" key="1">
    <citation type="submission" date="2023-01" db="EMBL/GenBank/DDBJ databases">
        <title>Vibrio sp. CB1-14 genome sequencing.</title>
        <authorList>
            <person name="Otstavnykh N."/>
            <person name="Isaeva M."/>
            <person name="Meleshko D."/>
        </authorList>
    </citation>
    <scope>NUCLEOTIDE SEQUENCE</scope>
    <source>
        <strain evidence="6">CB1-14</strain>
    </source>
</reference>
<name>A0AAU8BHB4_9VIBR</name>
<feature type="domain" description="HTH lysR-type" evidence="5">
    <location>
        <begin position="5"/>
        <end position="62"/>
    </location>
</feature>
<dbReference type="Gene3D" id="3.40.190.290">
    <property type="match status" value="1"/>
</dbReference>
<evidence type="ECO:0000256" key="4">
    <source>
        <dbReference type="ARBA" id="ARBA00023163"/>
    </source>
</evidence>
<dbReference type="GO" id="GO:0000976">
    <property type="term" value="F:transcription cis-regulatory region binding"/>
    <property type="evidence" value="ECO:0007669"/>
    <property type="project" value="TreeGrafter"/>
</dbReference>
<accession>A0AAU8BHB4</accession>
<dbReference type="InterPro" id="IPR036390">
    <property type="entry name" value="WH_DNA-bd_sf"/>
</dbReference>
<protein>
    <submittedName>
        <fullName evidence="6">LysR family transcriptional regulator</fullName>
    </submittedName>
</protein>
<comment type="similarity">
    <text evidence="1">Belongs to the LysR transcriptional regulatory family.</text>
</comment>
<dbReference type="AlphaFoldDB" id="A0AAU8BHB4"/>
<dbReference type="Gene3D" id="1.10.10.10">
    <property type="entry name" value="Winged helix-like DNA-binding domain superfamily/Winged helix DNA-binding domain"/>
    <property type="match status" value="1"/>
</dbReference>
<dbReference type="RefSeq" id="WP_353496841.1">
    <property type="nucleotide sequence ID" value="NZ_CP115920.1"/>
</dbReference>
<evidence type="ECO:0000256" key="3">
    <source>
        <dbReference type="ARBA" id="ARBA00023125"/>
    </source>
</evidence>
<dbReference type="KEGG" id="vck:PG915_12675"/>
<evidence type="ECO:0000256" key="2">
    <source>
        <dbReference type="ARBA" id="ARBA00023015"/>
    </source>
</evidence>
<dbReference type="InterPro" id="IPR005119">
    <property type="entry name" value="LysR_subst-bd"/>
</dbReference>
<keyword evidence="3" id="KW-0238">DNA-binding</keyword>
<proteinExistence type="inferred from homology"/>
<dbReference type="SUPFAM" id="SSF53850">
    <property type="entry name" value="Periplasmic binding protein-like II"/>
    <property type="match status" value="1"/>
</dbReference>
<dbReference type="InterPro" id="IPR000847">
    <property type="entry name" value="LysR_HTH_N"/>
</dbReference>
<dbReference type="PROSITE" id="PS50931">
    <property type="entry name" value="HTH_LYSR"/>
    <property type="match status" value="1"/>
</dbReference>
<keyword evidence="2" id="KW-0805">Transcription regulation</keyword>
<dbReference type="SUPFAM" id="SSF46785">
    <property type="entry name" value="Winged helix' DNA-binding domain"/>
    <property type="match status" value="1"/>
</dbReference>